<dbReference type="CDD" id="cd03257">
    <property type="entry name" value="ABC_NikE_OppD_transporters"/>
    <property type="match status" value="1"/>
</dbReference>
<evidence type="ECO:0000256" key="10">
    <source>
        <dbReference type="ARBA" id="ARBA00022967"/>
    </source>
</evidence>
<evidence type="ECO:0000256" key="5">
    <source>
        <dbReference type="ARBA" id="ARBA00022519"/>
    </source>
</evidence>
<proteinExistence type="inferred from homology"/>
<evidence type="ECO:0000256" key="3">
    <source>
        <dbReference type="ARBA" id="ARBA00022448"/>
    </source>
</evidence>
<keyword evidence="3" id="KW-0813">Transport</keyword>
<evidence type="ECO:0000256" key="11">
    <source>
        <dbReference type="ARBA" id="ARBA00023136"/>
    </source>
</evidence>
<keyword evidence="11" id="KW-0472">Membrane</keyword>
<comment type="subcellular location">
    <subcellularLocation>
        <location evidence="1">Cell inner membrane</location>
        <topology evidence="1">Peripheral membrane protein</topology>
    </subcellularLocation>
</comment>
<dbReference type="FunFam" id="3.40.50.300:FF:000016">
    <property type="entry name" value="Oligopeptide ABC transporter ATP-binding component"/>
    <property type="match status" value="1"/>
</dbReference>
<evidence type="ECO:0000256" key="9">
    <source>
        <dbReference type="ARBA" id="ARBA00022840"/>
    </source>
</evidence>
<evidence type="ECO:0000259" key="18">
    <source>
        <dbReference type="PROSITE" id="PS50893"/>
    </source>
</evidence>
<feature type="region of interest" description="Disordered" evidence="17">
    <location>
        <begin position="262"/>
        <end position="288"/>
    </location>
</feature>
<dbReference type="PANTHER" id="PTHR43776:SF15">
    <property type="entry name" value="GLUTATHIONE IMPORT ATP-BINDING PROTEIN GSIA"/>
    <property type="match status" value="1"/>
</dbReference>
<evidence type="ECO:0000256" key="6">
    <source>
        <dbReference type="ARBA" id="ARBA00022737"/>
    </source>
</evidence>
<keyword evidence="9 19" id="KW-0067">ATP-binding</keyword>
<dbReference type="InterPro" id="IPR027417">
    <property type="entry name" value="P-loop_NTPase"/>
</dbReference>
<evidence type="ECO:0000256" key="8">
    <source>
        <dbReference type="ARBA" id="ARBA00022801"/>
    </source>
</evidence>
<keyword evidence="6" id="KW-0677">Repeat</keyword>
<evidence type="ECO:0000256" key="4">
    <source>
        <dbReference type="ARBA" id="ARBA00022475"/>
    </source>
</evidence>
<name>A0A3N0URJ0_9GAMM</name>
<comment type="caution">
    <text evidence="19">The sequence shown here is derived from an EMBL/GenBank/DDBJ whole genome shotgun (WGS) entry which is preliminary data.</text>
</comment>
<dbReference type="InterPro" id="IPR003593">
    <property type="entry name" value="AAA+_ATPase"/>
</dbReference>
<dbReference type="GO" id="GO:0055085">
    <property type="term" value="P:transmembrane transport"/>
    <property type="evidence" value="ECO:0007669"/>
    <property type="project" value="UniProtKB-ARBA"/>
</dbReference>
<dbReference type="SUPFAM" id="SSF52540">
    <property type="entry name" value="P-loop containing nucleoside triphosphate hydrolases"/>
    <property type="match status" value="1"/>
</dbReference>
<dbReference type="AlphaFoldDB" id="A0A3N0URJ0"/>
<keyword evidence="8" id="KW-0378">Hydrolase</keyword>
<evidence type="ECO:0000256" key="7">
    <source>
        <dbReference type="ARBA" id="ARBA00022741"/>
    </source>
</evidence>
<evidence type="ECO:0000256" key="17">
    <source>
        <dbReference type="SAM" id="MobiDB-lite"/>
    </source>
</evidence>
<sequence>MSTQDIGGPAQPLLTGTDLVKHFPLKGGLGKAERVRALDGIAFSVMKGETLGVVGESGCGKSTTARVLMQLIEQDSGELIFDGLTVGGSRLSLRDYRRQVQMVFQDSYSSLNPRLTMQAAIAFGPSVHGVPASEAKRRARDLLDKVGLDPMRFAGRYPHELSGGQRQRVNIARALAVEPRLVILDEAVSALDKSVEAQVINLLLDLKESMNLTYVFISHDLHVVRYLSDRIMVMYLGEVVEVGPAESLFGQARHPYTRALLSSMPSMDPGARTQQAPLSGDPPSPIRPPSGCRFHTRCPHAEAVCAQRKPIMSSCGDGHQVACLMAEPDAGHSLSAAELTAEEV</sequence>
<keyword evidence="5" id="KW-0997">Cell inner membrane</keyword>
<keyword evidence="4" id="KW-1003">Cell membrane</keyword>
<evidence type="ECO:0000256" key="13">
    <source>
        <dbReference type="ARBA" id="ARBA00038416"/>
    </source>
</evidence>
<evidence type="ECO:0000313" key="19">
    <source>
        <dbReference type="EMBL" id="ROH82801.1"/>
    </source>
</evidence>
<evidence type="ECO:0000256" key="1">
    <source>
        <dbReference type="ARBA" id="ARBA00004417"/>
    </source>
</evidence>
<dbReference type="InterPro" id="IPR050319">
    <property type="entry name" value="ABC_transp_ATP-bind"/>
</dbReference>
<organism evidence="19 20">
    <name type="scientific">Lonsdalea populi</name>
    <dbReference type="NCBI Taxonomy" id="1172565"/>
    <lineage>
        <taxon>Bacteria</taxon>
        <taxon>Pseudomonadati</taxon>
        <taxon>Pseudomonadota</taxon>
        <taxon>Gammaproteobacteria</taxon>
        <taxon>Enterobacterales</taxon>
        <taxon>Pectobacteriaceae</taxon>
        <taxon>Lonsdalea</taxon>
    </lineage>
</organism>
<dbReference type="PANTHER" id="PTHR43776">
    <property type="entry name" value="TRANSPORT ATP-BINDING PROTEIN"/>
    <property type="match status" value="1"/>
</dbReference>
<evidence type="ECO:0000256" key="2">
    <source>
        <dbReference type="ARBA" id="ARBA00011469"/>
    </source>
</evidence>
<dbReference type="Gene3D" id="3.40.50.300">
    <property type="entry name" value="P-loop containing nucleotide triphosphate hydrolases"/>
    <property type="match status" value="1"/>
</dbReference>
<dbReference type="GO" id="GO:0015833">
    <property type="term" value="P:peptide transport"/>
    <property type="evidence" value="ECO:0007669"/>
    <property type="project" value="InterPro"/>
</dbReference>
<comment type="similarity">
    <text evidence="13">Belongs to the ABC transporter superfamily. Glutathione importer (TC 3.A.1.5.11) family.</text>
</comment>
<dbReference type="PROSITE" id="PS50893">
    <property type="entry name" value="ABC_TRANSPORTER_2"/>
    <property type="match status" value="1"/>
</dbReference>
<dbReference type="RefSeq" id="WP_123244652.1">
    <property type="nucleotide sequence ID" value="NZ_RJUJ01000004.1"/>
</dbReference>
<dbReference type="GO" id="GO:0005886">
    <property type="term" value="C:plasma membrane"/>
    <property type="evidence" value="ECO:0007669"/>
    <property type="project" value="UniProtKB-SubCell"/>
</dbReference>
<dbReference type="Pfam" id="PF08352">
    <property type="entry name" value="oligo_HPY"/>
    <property type="match status" value="1"/>
</dbReference>
<evidence type="ECO:0000256" key="15">
    <source>
        <dbReference type="ARBA" id="ARBA00041187"/>
    </source>
</evidence>
<comment type="subunit">
    <text evidence="2">The complex is composed of two ATP-binding proteins (GsiA), two transmembrane proteins (GsiC and GsiD) and a solute-binding protein (GsiB).</text>
</comment>
<dbReference type="PROSITE" id="PS00211">
    <property type="entry name" value="ABC_TRANSPORTER_1"/>
    <property type="match status" value="1"/>
</dbReference>
<evidence type="ECO:0000256" key="16">
    <source>
        <dbReference type="ARBA" id="ARBA00047640"/>
    </source>
</evidence>
<reference evidence="19 20" key="1">
    <citation type="submission" date="2018-10" db="EMBL/GenBank/DDBJ databases">
        <title>New species genome.</title>
        <authorList>
            <person name="Li Y."/>
        </authorList>
    </citation>
    <scope>NUCLEOTIDE SEQUENCE [LARGE SCALE GENOMIC DNA]</scope>
    <source>
        <strain evidence="19 20">L6_4B</strain>
    </source>
</reference>
<comment type="function">
    <text evidence="12">Part of the ABC transporter complex GsiABCD involved in glutathione import. Responsible for energy coupling to the transport system.</text>
</comment>
<dbReference type="EMBL" id="RJUJ01000004">
    <property type="protein sequence ID" value="ROH82801.1"/>
    <property type="molecule type" value="Genomic_DNA"/>
</dbReference>
<feature type="domain" description="ABC transporter" evidence="18">
    <location>
        <begin position="14"/>
        <end position="261"/>
    </location>
</feature>
<dbReference type="EC" id="7.4.2.10" evidence="14"/>
<protein>
    <recommendedName>
        <fullName evidence="15">Glutathione import ATP-binding protein GsiA</fullName>
        <ecNumber evidence="14">7.4.2.10</ecNumber>
    </recommendedName>
</protein>
<dbReference type="InterPro" id="IPR013563">
    <property type="entry name" value="Oligopep_ABC_C"/>
</dbReference>
<evidence type="ECO:0000256" key="14">
    <source>
        <dbReference type="ARBA" id="ARBA00039050"/>
    </source>
</evidence>
<dbReference type="GO" id="GO:0005524">
    <property type="term" value="F:ATP binding"/>
    <property type="evidence" value="ECO:0007669"/>
    <property type="project" value="UniProtKB-KW"/>
</dbReference>
<keyword evidence="7" id="KW-0547">Nucleotide-binding</keyword>
<dbReference type="GO" id="GO:0016887">
    <property type="term" value="F:ATP hydrolysis activity"/>
    <property type="evidence" value="ECO:0007669"/>
    <property type="project" value="InterPro"/>
</dbReference>
<dbReference type="InterPro" id="IPR017871">
    <property type="entry name" value="ABC_transporter-like_CS"/>
</dbReference>
<accession>A0A3N0URJ0</accession>
<dbReference type="InterPro" id="IPR003439">
    <property type="entry name" value="ABC_transporter-like_ATP-bd"/>
</dbReference>
<comment type="catalytic activity">
    <reaction evidence="16">
        <text>glutathione(out) + ATP + H2O = glutathione(in) + ADP + phosphate + H(+)</text>
        <dbReference type="Rhea" id="RHEA:29791"/>
        <dbReference type="ChEBI" id="CHEBI:15377"/>
        <dbReference type="ChEBI" id="CHEBI:15378"/>
        <dbReference type="ChEBI" id="CHEBI:30616"/>
        <dbReference type="ChEBI" id="CHEBI:43474"/>
        <dbReference type="ChEBI" id="CHEBI:57925"/>
        <dbReference type="ChEBI" id="CHEBI:456216"/>
        <dbReference type="EC" id="7.4.2.10"/>
    </reaction>
</comment>
<keyword evidence="10" id="KW-1278">Translocase</keyword>
<dbReference type="Pfam" id="PF00005">
    <property type="entry name" value="ABC_tran"/>
    <property type="match status" value="1"/>
</dbReference>
<dbReference type="SMART" id="SM00382">
    <property type="entry name" value="AAA"/>
    <property type="match status" value="1"/>
</dbReference>
<evidence type="ECO:0000256" key="12">
    <source>
        <dbReference type="ARBA" id="ARBA00037530"/>
    </source>
</evidence>
<dbReference type="NCBIfam" id="TIGR01727">
    <property type="entry name" value="oligo_HPY"/>
    <property type="match status" value="1"/>
</dbReference>
<gene>
    <name evidence="19" type="ORF">EC392_05020</name>
</gene>
<dbReference type="Proteomes" id="UP000274511">
    <property type="component" value="Unassembled WGS sequence"/>
</dbReference>
<evidence type="ECO:0000313" key="20">
    <source>
        <dbReference type="Proteomes" id="UP000274511"/>
    </source>
</evidence>